<sequence length="171" mass="19555">MTSLNSNMVLDTRFLERLSHLPDELSKAAKRSLVKTNQWLRAVSMADLGYELTIDSKAMATRFRVYKSGATSKLWVGVRKIGVHRLGSPVQTDSGVKVAGHFFPHAFIAPMDSDKLLVFRRQNKARKSIQMVTLDISQESEEIIDSYLPDLNRKFEEFFHREFNYILSGSK</sequence>
<dbReference type="Proteomes" id="UP000251647">
    <property type="component" value="Unassembled WGS sequence"/>
</dbReference>
<dbReference type="RefSeq" id="WP_005299286.1">
    <property type="nucleotide sequence ID" value="NZ_JAIXHX010000064.1"/>
</dbReference>
<organism evidence="1 2">
    <name type="scientific">Photobacterium damselae</name>
    <dbReference type="NCBI Taxonomy" id="38293"/>
    <lineage>
        <taxon>Bacteria</taxon>
        <taxon>Pseudomonadati</taxon>
        <taxon>Pseudomonadota</taxon>
        <taxon>Gammaproteobacteria</taxon>
        <taxon>Vibrionales</taxon>
        <taxon>Vibrionaceae</taxon>
        <taxon>Photobacterium</taxon>
    </lineage>
</organism>
<accession>A0A2T3QGS6</accession>
<dbReference type="OrthoDB" id="5875796at2"/>
<evidence type="ECO:0000313" key="1">
    <source>
        <dbReference type="EMBL" id="SPY28279.1"/>
    </source>
</evidence>
<reference evidence="1 2" key="1">
    <citation type="submission" date="2018-06" db="EMBL/GenBank/DDBJ databases">
        <authorList>
            <consortium name="Pathogen Informatics"/>
            <person name="Doyle S."/>
        </authorList>
    </citation>
    <scope>NUCLEOTIDE SEQUENCE [LARGE SCALE GENOMIC DNA]</scope>
    <source>
        <strain evidence="1 2">NCTC11647</strain>
    </source>
</reference>
<name>A0A2T3QGS6_PHODM</name>
<dbReference type="AlphaFoldDB" id="A0A2T3QGS6"/>
<evidence type="ECO:0000313" key="2">
    <source>
        <dbReference type="Proteomes" id="UP000251647"/>
    </source>
</evidence>
<gene>
    <name evidence="1" type="ORF">NCTC11647_01368</name>
</gene>
<proteinExistence type="predicted"/>
<dbReference type="EMBL" id="UATL01000001">
    <property type="protein sequence ID" value="SPY28279.1"/>
    <property type="molecule type" value="Genomic_DNA"/>
</dbReference>
<protein>
    <submittedName>
        <fullName evidence="1">Uncharacterized protein</fullName>
    </submittedName>
</protein>